<evidence type="ECO:0000256" key="2">
    <source>
        <dbReference type="SAM" id="MobiDB-lite"/>
    </source>
</evidence>
<dbReference type="Pfam" id="PF02519">
    <property type="entry name" value="Auxin_inducible"/>
    <property type="match status" value="1"/>
</dbReference>
<keyword evidence="4" id="KW-1185">Reference proteome</keyword>
<dbReference type="EMBL" id="JBDFQZ010000014">
    <property type="protein sequence ID" value="KAK9667214.1"/>
    <property type="molecule type" value="Genomic_DNA"/>
</dbReference>
<gene>
    <name evidence="3" type="ORF">RND81_14G240200</name>
</gene>
<comment type="similarity">
    <text evidence="1">Belongs to the ARG7 family.</text>
</comment>
<dbReference type="PANTHER" id="PTHR31374">
    <property type="entry name" value="AUXIN-INDUCED PROTEIN-LIKE-RELATED"/>
    <property type="match status" value="1"/>
</dbReference>
<organism evidence="3 4">
    <name type="scientific">Saponaria officinalis</name>
    <name type="common">Common soapwort</name>
    <name type="synonym">Lychnis saponaria</name>
    <dbReference type="NCBI Taxonomy" id="3572"/>
    <lineage>
        <taxon>Eukaryota</taxon>
        <taxon>Viridiplantae</taxon>
        <taxon>Streptophyta</taxon>
        <taxon>Embryophyta</taxon>
        <taxon>Tracheophyta</taxon>
        <taxon>Spermatophyta</taxon>
        <taxon>Magnoliopsida</taxon>
        <taxon>eudicotyledons</taxon>
        <taxon>Gunneridae</taxon>
        <taxon>Pentapetalae</taxon>
        <taxon>Caryophyllales</taxon>
        <taxon>Caryophyllaceae</taxon>
        <taxon>Caryophylleae</taxon>
        <taxon>Saponaria</taxon>
    </lineage>
</organism>
<evidence type="ECO:0000313" key="3">
    <source>
        <dbReference type="EMBL" id="KAK9667214.1"/>
    </source>
</evidence>
<accession>A0AAW1GT76</accession>
<name>A0AAW1GT76_SAPOF</name>
<comment type="caution">
    <text evidence="3">The sequence shown here is derived from an EMBL/GenBank/DDBJ whole genome shotgun (WGS) entry which is preliminary data.</text>
</comment>
<protein>
    <submittedName>
        <fullName evidence="3">Uncharacterized protein</fullName>
    </submittedName>
</protein>
<dbReference type="InterPro" id="IPR003676">
    <property type="entry name" value="SAUR_fam"/>
</dbReference>
<dbReference type="PANTHER" id="PTHR31374:SF118">
    <property type="entry name" value="OS01G0924966 PROTEIN"/>
    <property type="match status" value="1"/>
</dbReference>
<dbReference type="Proteomes" id="UP001443914">
    <property type="component" value="Unassembled WGS sequence"/>
</dbReference>
<proteinExistence type="inferred from homology"/>
<evidence type="ECO:0000313" key="4">
    <source>
        <dbReference type="Proteomes" id="UP001443914"/>
    </source>
</evidence>
<evidence type="ECO:0000256" key="1">
    <source>
        <dbReference type="ARBA" id="ARBA00006974"/>
    </source>
</evidence>
<reference evidence="3" key="1">
    <citation type="submission" date="2024-03" db="EMBL/GenBank/DDBJ databases">
        <title>WGS assembly of Saponaria officinalis var. Norfolk2.</title>
        <authorList>
            <person name="Jenkins J."/>
            <person name="Shu S."/>
            <person name="Grimwood J."/>
            <person name="Barry K."/>
            <person name="Goodstein D."/>
            <person name="Schmutz J."/>
            <person name="Leebens-Mack J."/>
            <person name="Osbourn A."/>
        </authorList>
    </citation>
    <scope>NUCLEOTIDE SEQUENCE [LARGE SCALE GENOMIC DNA]</scope>
    <source>
        <strain evidence="3">JIC</strain>
    </source>
</reference>
<sequence>MWSNHIRRIVRITQMLKRWRKSTSPTAAGRRRSNKIGCAPPSDVPPGHVAVVVSETARRFVVRTKHLHHPLFRNLLKKAEEVFGFDIDGPICLPCDESVFEDVLRVVTRSGQVGGRCRAAESLPLLRPETPLF</sequence>
<feature type="region of interest" description="Disordered" evidence="2">
    <location>
        <begin position="21"/>
        <end position="42"/>
    </location>
</feature>
<dbReference type="GO" id="GO:0009733">
    <property type="term" value="P:response to auxin"/>
    <property type="evidence" value="ECO:0007669"/>
    <property type="project" value="InterPro"/>
</dbReference>
<dbReference type="AlphaFoldDB" id="A0AAW1GT76"/>